<keyword evidence="2" id="KW-0436">Ligase</keyword>
<feature type="domain" description="Biotin protein ligase C-terminal" evidence="1">
    <location>
        <begin position="44"/>
        <end position="87"/>
    </location>
</feature>
<sequence length="93" mass="10102">TGGHFDKNKFFACVLNHIEEEFIKNDLKLSPVALKEYTSLCATVGRDITFTKDGKSVTAKAVGVNPDGELIAELPDKTTKLINSGEVTVQGIY</sequence>
<reference evidence="2" key="1">
    <citation type="journal article" date="2013" name="Environ. Microbiol.">
        <title>Microbiota from the distal guts of lean and obese adolescents exhibit partial functional redundancy besides clear differences in community structure.</title>
        <authorList>
            <person name="Ferrer M."/>
            <person name="Ruiz A."/>
            <person name="Lanza F."/>
            <person name="Haange S.B."/>
            <person name="Oberbach A."/>
            <person name="Till H."/>
            <person name="Bargiela R."/>
            <person name="Campoy C."/>
            <person name="Segura M.T."/>
            <person name="Richter M."/>
            <person name="von Bergen M."/>
            <person name="Seifert J."/>
            <person name="Suarez A."/>
        </authorList>
    </citation>
    <scope>NUCLEOTIDE SEQUENCE</scope>
</reference>
<evidence type="ECO:0000259" key="1">
    <source>
        <dbReference type="Pfam" id="PF02237"/>
    </source>
</evidence>
<feature type="non-terminal residue" evidence="2">
    <location>
        <position position="1"/>
    </location>
</feature>
<dbReference type="GO" id="GO:0016874">
    <property type="term" value="F:ligase activity"/>
    <property type="evidence" value="ECO:0007669"/>
    <property type="project" value="UniProtKB-KW"/>
</dbReference>
<protein>
    <submittedName>
        <fullName evidence="2">Biotin-[acetyl-CoA-carboxylase] ligase</fullName>
    </submittedName>
</protein>
<dbReference type="InterPro" id="IPR003142">
    <property type="entry name" value="BPL_C"/>
</dbReference>
<proteinExistence type="predicted"/>
<evidence type="ECO:0000313" key="2">
    <source>
        <dbReference type="EMBL" id="EKC81353.1"/>
    </source>
</evidence>
<gene>
    <name evidence="2" type="ORF">LEA_00429</name>
</gene>
<dbReference type="Pfam" id="PF02237">
    <property type="entry name" value="BPL_C"/>
    <property type="match status" value="1"/>
</dbReference>
<comment type="caution">
    <text evidence="2">The sequence shown here is derived from an EMBL/GenBank/DDBJ whole genome shotgun (WGS) entry which is preliminary data.</text>
</comment>
<dbReference type="EMBL" id="AJWY01000310">
    <property type="protein sequence ID" value="EKC81353.1"/>
    <property type="molecule type" value="Genomic_DNA"/>
</dbReference>
<dbReference type="Gene3D" id="2.30.30.100">
    <property type="match status" value="1"/>
</dbReference>
<accession>K1UGP5</accession>
<organism evidence="2">
    <name type="scientific">human gut metagenome</name>
    <dbReference type="NCBI Taxonomy" id="408170"/>
    <lineage>
        <taxon>unclassified sequences</taxon>
        <taxon>metagenomes</taxon>
        <taxon>organismal metagenomes</taxon>
    </lineage>
</organism>
<dbReference type="AlphaFoldDB" id="K1UGP5"/>
<name>K1UGP5_9ZZZZ</name>